<sequence length="176" mass="19539">MLHVLTISGHLYRVFTFARQNGTPHRRFIRTLPSFFPTVSPFPPTTTTHVTAKTKNSPECIHCQCDVLSSRLRRVMLNRRKISTCGAPTEARSDFSGGYTLLYSRTKTASSHRDSCTYSSLEKRGQVHGLVALLSIALPTGFADGFRTLCLGRLAYVRRGQHLLEAVLVACAEVPT</sequence>
<keyword evidence="2" id="KW-1185">Reference proteome</keyword>
<dbReference type="AlphaFoldDB" id="A0A2T3AIA5"/>
<evidence type="ECO:0000313" key="1">
    <source>
        <dbReference type="EMBL" id="PSR99164.1"/>
    </source>
</evidence>
<gene>
    <name evidence="1" type="ORF">BD289DRAFT_424763</name>
</gene>
<dbReference type="EMBL" id="KZ678386">
    <property type="protein sequence ID" value="PSR99164.1"/>
    <property type="molecule type" value="Genomic_DNA"/>
</dbReference>
<accession>A0A2T3AIA5</accession>
<dbReference type="InParanoid" id="A0A2T3AIA5"/>
<name>A0A2T3AIA5_9PEZI</name>
<proteinExistence type="predicted"/>
<reference evidence="1 2" key="1">
    <citation type="journal article" date="2018" name="Mycol. Prog.">
        <title>Coniella lustricola, a new species from submerged detritus.</title>
        <authorList>
            <person name="Raudabaugh D.B."/>
            <person name="Iturriaga T."/>
            <person name="Carver A."/>
            <person name="Mondo S."/>
            <person name="Pangilinan J."/>
            <person name="Lipzen A."/>
            <person name="He G."/>
            <person name="Amirebrahimi M."/>
            <person name="Grigoriev I.V."/>
            <person name="Miller A.N."/>
        </authorList>
    </citation>
    <scope>NUCLEOTIDE SEQUENCE [LARGE SCALE GENOMIC DNA]</scope>
    <source>
        <strain evidence="1 2">B22-T-1</strain>
    </source>
</reference>
<organism evidence="1 2">
    <name type="scientific">Coniella lustricola</name>
    <dbReference type="NCBI Taxonomy" id="2025994"/>
    <lineage>
        <taxon>Eukaryota</taxon>
        <taxon>Fungi</taxon>
        <taxon>Dikarya</taxon>
        <taxon>Ascomycota</taxon>
        <taxon>Pezizomycotina</taxon>
        <taxon>Sordariomycetes</taxon>
        <taxon>Sordariomycetidae</taxon>
        <taxon>Diaporthales</taxon>
        <taxon>Schizoparmaceae</taxon>
        <taxon>Coniella</taxon>
    </lineage>
</organism>
<evidence type="ECO:0000313" key="2">
    <source>
        <dbReference type="Proteomes" id="UP000241462"/>
    </source>
</evidence>
<protein>
    <submittedName>
        <fullName evidence="1">Uncharacterized protein</fullName>
    </submittedName>
</protein>
<dbReference type="Proteomes" id="UP000241462">
    <property type="component" value="Unassembled WGS sequence"/>
</dbReference>